<dbReference type="Gene3D" id="2.30.42.10">
    <property type="match status" value="1"/>
</dbReference>
<feature type="compositionally biased region" description="Basic and acidic residues" evidence="1">
    <location>
        <begin position="588"/>
        <end position="604"/>
    </location>
</feature>
<evidence type="ECO:0000313" key="3">
    <source>
        <dbReference type="EMBL" id="CAE0761563.1"/>
    </source>
</evidence>
<dbReference type="SMART" id="SM00228">
    <property type="entry name" value="PDZ"/>
    <property type="match status" value="1"/>
</dbReference>
<dbReference type="PROSITE" id="PS50106">
    <property type="entry name" value="PDZ"/>
    <property type="match status" value="1"/>
</dbReference>
<evidence type="ECO:0000259" key="2">
    <source>
        <dbReference type="PROSITE" id="PS50106"/>
    </source>
</evidence>
<dbReference type="InterPro" id="IPR001478">
    <property type="entry name" value="PDZ"/>
</dbReference>
<dbReference type="AlphaFoldDB" id="A0A7S4EYX5"/>
<feature type="region of interest" description="Disordered" evidence="1">
    <location>
        <begin position="588"/>
        <end position="620"/>
    </location>
</feature>
<dbReference type="InterPro" id="IPR036034">
    <property type="entry name" value="PDZ_sf"/>
</dbReference>
<sequence>MWRRQRHARQQSLLDLEAHVIGLQTLQHQLLREQDFARRENLQLRALLSKANLLPPEARISSRDSPVAVVSIWTDPMRRQKAEVRVRESDDVDDLVCSFSLAHNLDVTQADAIKADLVRGLQQLRAASASEDSVAHEALASSSATAASTAGWQCEKAVSFSADARSFLEDVDGGGFGCEPSAADGSPSSFVRDFDGLFEARWEAASEMAMEAARFEAPSTYRSSGVCPALQGETGMPRSAARSTSQDNATLNFSEHVSGRALSPWPHEVGWQAEDSLGSAGGITVGELSESFASPCARVRGAHTHKAAVSCGVAFGGAFGCMSTLPPSTPGRQPRQVTRREPAEVPARTPEASEGECGSRGAAAVAASRRGAAALTQKACGPPCTPSLASAAAVSAAVDAAKAAASAAAVALMPAEAVNGRAVALCDSAVSSETSSGAADAIASASTAKEASFVKHIYIPKLTKALGMVLQRRENKLYVQRLLHAGAAAEAGLAVNDLLLEVNGSAVTTSAQVRALLDPHAPIFIVVLRAVSCPSEQRLPPLSSRASPASFMAHSAPTDRKGRALSRAHHAAVVALLQRALDDARVEGADDDEALRGGEDERRSKALQRQRCCSAGHSPGEAGVHVEALAVRRLLHAAAAQLSAVDADKDAARRETQLLRQQRDELAAALAAAQSRAQQRDPAQRDTLNSEVAAHEAICGFPPGPAAEVEREDANAQPKRAQREDVRNVSTETELWYGGLGHALVAKNANVSLIQSETAGGDPGLLKSAPLLEVQLVEARSELERVRTLARELKQHRDEARSEAARLRTQLAAASAQQNGK</sequence>
<accession>A0A7S4EYX5</accession>
<feature type="domain" description="PDZ" evidence="2">
    <location>
        <begin position="456"/>
        <end position="531"/>
    </location>
</feature>
<dbReference type="SUPFAM" id="SSF50156">
    <property type="entry name" value="PDZ domain-like"/>
    <property type="match status" value="1"/>
</dbReference>
<feature type="region of interest" description="Disordered" evidence="1">
    <location>
        <begin position="326"/>
        <end position="360"/>
    </location>
</feature>
<feature type="compositionally biased region" description="Basic and acidic residues" evidence="1">
    <location>
        <begin position="796"/>
        <end position="806"/>
    </location>
</feature>
<proteinExistence type="predicted"/>
<gene>
    <name evidence="3" type="ORF">PCAR00345_LOCUS14175</name>
</gene>
<feature type="region of interest" description="Disordered" evidence="1">
    <location>
        <begin position="796"/>
        <end position="821"/>
    </location>
</feature>
<name>A0A7S4EYX5_CHRCT</name>
<dbReference type="EMBL" id="HBIZ01022424">
    <property type="protein sequence ID" value="CAE0761563.1"/>
    <property type="molecule type" value="Transcribed_RNA"/>
</dbReference>
<protein>
    <recommendedName>
        <fullName evidence="2">PDZ domain-containing protein</fullName>
    </recommendedName>
</protein>
<dbReference type="InterPro" id="IPR041489">
    <property type="entry name" value="PDZ_6"/>
</dbReference>
<dbReference type="Pfam" id="PF17820">
    <property type="entry name" value="PDZ_6"/>
    <property type="match status" value="1"/>
</dbReference>
<organism evidence="3">
    <name type="scientific">Chrysotila carterae</name>
    <name type="common">Marine alga</name>
    <name type="synonym">Syracosphaera carterae</name>
    <dbReference type="NCBI Taxonomy" id="13221"/>
    <lineage>
        <taxon>Eukaryota</taxon>
        <taxon>Haptista</taxon>
        <taxon>Haptophyta</taxon>
        <taxon>Prymnesiophyceae</taxon>
        <taxon>Isochrysidales</taxon>
        <taxon>Isochrysidaceae</taxon>
        <taxon>Chrysotila</taxon>
    </lineage>
</organism>
<feature type="region of interest" description="Disordered" evidence="1">
    <location>
        <begin position="670"/>
        <end position="727"/>
    </location>
</feature>
<reference evidence="3" key="1">
    <citation type="submission" date="2021-01" db="EMBL/GenBank/DDBJ databases">
        <authorList>
            <person name="Corre E."/>
            <person name="Pelletier E."/>
            <person name="Niang G."/>
            <person name="Scheremetjew M."/>
            <person name="Finn R."/>
            <person name="Kale V."/>
            <person name="Holt S."/>
            <person name="Cochrane G."/>
            <person name="Meng A."/>
            <person name="Brown T."/>
            <person name="Cohen L."/>
        </authorList>
    </citation>
    <scope>NUCLEOTIDE SEQUENCE</scope>
    <source>
        <strain evidence="3">CCMP645</strain>
    </source>
</reference>
<evidence type="ECO:0000256" key="1">
    <source>
        <dbReference type="SAM" id="MobiDB-lite"/>
    </source>
</evidence>